<protein>
    <submittedName>
        <fullName evidence="4">Ribonuclease</fullName>
    </submittedName>
</protein>
<dbReference type="RefSeq" id="WP_241596665.1">
    <property type="nucleotide sequence ID" value="NZ_JAKVIN010000001.1"/>
</dbReference>
<dbReference type="InterPro" id="IPR001568">
    <property type="entry name" value="RNase_T2-like"/>
</dbReference>
<feature type="region of interest" description="Disordered" evidence="3">
    <location>
        <begin position="28"/>
        <end position="47"/>
    </location>
</feature>
<accession>A0ABT0CHA1</accession>
<evidence type="ECO:0000256" key="2">
    <source>
        <dbReference type="RuleBase" id="RU004328"/>
    </source>
</evidence>
<dbReference type="InterPro" id="IPR039378">
    <property type="entry name" value="RNase_T2_prok"/>
</dbReference>
<proteinExistence type="inferred from homology"/>
<evidence type="ECO:0000256" key="1">
    <source>
        <dbReference type="ARBA" id="ARBA00007469"/>
    </source>
</evidence>
<name>A0ABT0CHA1_9HYPH</name>
<dbReference type="EMBL" id="JAKVIN010000001">
    <property type="protein sequence ID" value="MCJ8147997.1"/>
    <property type="molecule type" value="Genomic_DNA"/>
</dbReference>
<gene>
    <name evidence="4" type="ORF">MKI86_02500</name>
</gene>
<organism evidence="4 5">
    <name type="scientific">Shinella sedimenti</name>
    <dbReference type="NCBI Taxonomy" id="2919913"/>
    <lineage>
        <taxon>Bacteria</taxon>
        <taxon>Pseudomonadati</taxon>
        <taxon>Pseudomonadota</taxon>
        <taxon>Alphaproteobacteria</taxon>
        <taxon>Hyphomicrobiales</taxon>
        <taxon>Rhizobiaceae</taxon>
        <taxon>Shinella</taxon>
    </lineage>
</organism>
<dbReference type="PROSITE" id="PS00530">
    <property type="entry name" value="RNASE_T2_1"/>
    <property type="match status" value="1"/>
</dbReference>
<comment type="similarity">
    <text evidence="1 2">Belongs to the RNase T2 family.</text>
</comment>
<evidence type="ECO:0000313" key="4">
    <source>
        <dbReference type="EMBL" id="MCJ8147997.1"/>
    </source>
</evidence>
<dbReference type="SUPFAM" id="SSF55895">
    <property type="entry name" value="Ribonuclease Rh-like"/>
    <property type="match status" value="1"/>
</dbReference>
<dbReference type="InterPro" id="IPR036430">
    <property type="entry name" value="RNase_T2-like_sf"/>
</dbReference>
<dbReference type="InterPro" id="IPR018188">
    <property type="entry name" value="RNase_T2_His_AS_1"/>
</dbReference>
<dbReference type="CDD" id="cd01062">
    <property type="entry name" value="RNase_T2_prok"/>
    <property type="match status" value="1"/>
</dbReference>
<comment type="caution">
    <text evidence="4">The sequence shown here is derived from an EMBL/GenBank/DDBJ whole genome shotgun (WGS) entry which is preliminary data.</text>
</comment>
<dbReference type="PANTHER" id="PTHR11240">
    <property type="entry name" value="RIBONUCLEASE T2"/>
    <property type="match status" value="1"/>
</dbReference>
<dbReference type="PANTHER" id="PTHR11240:SF22">
    <property type="entry name" value="RIBONUCLEASE T2"/>
    <property type="match status" value="1"/>
</dbReference>
<sequence>MTDRLPSSTPLRTVALLLSGMALLAGCGEDKPAEKPKAETSRKETAAPAQLPLGKGFDFYVLSLSWSPTWCADNDEGGRTQQCRRGENNGFIVHGLWPQNDRGYPEYCATRESDRVPENLGRTVLDIIPSMGLIGHQWRKHGSCSGLSQKDYFAVTRAAFERVRIPASLDAGKGQRLSPDGVEAAFIADNPGLSGQGIAVTCEAGRLEEVRICMTADLAFRTCPQVDRAACRAKSIEQPPVR</sequence>
<evidence type="ECO:0000256" key="3">
    <source>
        <dbReference type="SAM" id="MobiDB-lite"/>
    </source>
</evidence>
<keyword evidence="5" id="KW-1185">Reference proteome</keyword>
<dbReference type="Gene3D" id="3.90.730.10">
    <property type="entry name" value="Ribonuclease T2-like"/>
    <property type="match status" value="1"/>
</dbReference>
<feature type="compositionally biased region" description="Basic and acidic residues" evidence="3">
    <location>
        <begin position="28"/>
        <end position="45"/>
    </location>
</feature>
<dbReference type="PROSITE" id="PS51257">
    <property type="entry name" value="PROKAR_LIPOPROTEIN"/>
    <property type="match status" value="1"/>
</dbReference>
<reference evidence="4 5" key="1">
    <citation type="submission" date="2022-02" db="EMBL/GenBank/DDBJ databases">
        <title>Shinella B3.7 sp. nov., isolated from Sediment (Zhairuo Island).</title>
        <authorList>
            <person name="Chen G."/>
        </authorList>
    </citation>
    <scope>NUCLEOTIDE SEQUENCE [LARGE SCALE GENOMIC DNA]</scope>
    <source>
        <strain evidence="4 5">B3.7</strain>
    </source>
</reference>
<evidence type="ECO:0000313" key="5">
    <source>
        <dbReference type="Proteomes" id="UP001201844"/>
    </source>
</evidence>
<dbReference type="Proteomes" id="UP001201844">
    <property type="component" value="Unassembled WGS sequence"/>
</dbReference>
<dbReference type="Pfam" id="PF00445">
    <property type="entry name" value="Ribonuclease_T2"/>
    <property type="match status" value="1"/>
</dbReference>